<evidence type="ECO:0000256" key="8">
    <source>
        <dbReference type="ARBA" id="ARBA00022989"/>
    </source>
</evidence>
<dbReference type="InterPro" id="IPR011577">
    <property type="entry name" value="Cyt_b561_bac/Ni-Hgenase"/>
</dbReference>
<feature type="non-terminal residue" evidence="15">
    <location>
        <position position="145"/>
    </location>
</feature>
<dbReference type="PANTHER" id="PTHR30529">
    <property type="entry name" value="CYTOCHROME B561"/>
    <property type="match status" value="1"/>
</dbReference>
<dbReference type="InterPro" id="IPR052168">
    <property type="entry name" value="Cytochrome_b561_oxidase"/>
</dbReference>
<gene>
    <name evidence="15" type="primary">LOC106820191</name>
</gene>
<keyword evidence="6" id="KW-0479">Metal-binding</keyword>
<name>A0ABM1F6Z8_PRICU</name>
<accession>A0ABM1F6Z8</accession>
<dbReference type="SUPFAM" id="SSF81342">
    <property type="entry name" value="Transmembrane di-heme cytochromes"/>
    <property type="match status" value="1"/>
</dbReference>
<feature type="transmembrane region" description="Helical" evidence="12">
    <location>
        <begin position="108"/>
        <end position="127"/>
    </location>
</feature>
<keyword evidence="14" id="KW-1185">Reference proteome</keyword>
<evidence type="ECO:0000259" key="13">
    <source>
        <dbReference type="Pfam" id="PF01292"/>
    </source>
</evidence>
<keyword evidence="9" id="KW-0408">Iron</keyword>
<feature type="transmembrane region" description="Helical" evidence="12">
    <location>
        <begin position="20"/>
        <end position="37"/>
    </location>
</feature>
<dbReference type="PANTHER" id="PTHR30529:SF1">
    <property type="entry name" value="CYTOCHROME B561 HOMOLOG 2"/>
    <property type="match status" value="1"/>
</dbReference>
<feature type="domain" description="Cytochrome b561 bacterial/Ni-hydrogenase" evidence="13">
    <location>
        <begin position="15"/>
        <end position="145"/>
    </location>
</feature>
<keyword evidence="2" id="KW-0813">Transport</keyword>
<evidence type="ECO:0000313" key="15">
    <source>
        <dbReference type="RefSeq" id="XP_014680219.1"/>
    </source>
</evidence>
<keyword evidence="5 12" id="KW-0812">Transmembrane</keyword>
<evidence type="ECO:0000256" key="5">
    <source>
        <dbReference type="ARBA" id="ARBA00022692"/>
    </source>
</evidence>
<evidence type="ECO:0000256" key="12">
    <source>
        <dbReference type="SAM" id="Phobius"/>
    </source>
</evidence>
<protein>
    <submittedName>
        <fullName evidence="15">Cytochrome b561 homolog 2-like</fullName>
    </submittedName>
</protein>
<dbReference type="GeneID" id="106820191"/>
<dbReference type="Proteomes" id="UP000695022">
    <property type="component" value="Unplaced"/>
</dbReference>
<keyword evidence="7" id="KW-0249">Electron transport</keyword>
<evidence type="ECO:0000256" key="7">
    <source>
        <dbReference type="ARBA" id="ARBA00022982"/>
    </source>
</evidence>
<evidence type="ECO:0000256" key="10">
    <source>
        <dbReference type="ARBA" id="ARBA00023136"/>
    </source>
</evidence>
<dbReference type="RefSeq" id="XP_014680219.1">
    <property type="nucleotide sequence ID" value="XM_014824733.1"/>
</dbReference>
<proteinExistence type="inferred from homology"/>
<evidence type="ECO:0000256" key="2">
    <source>
        <dbReference type="ARBA" id="ARBA00022448"/>
    </source>
</evidence>
<keyword evidence="4" id="KW-0349">Heme</keyword>
<sequence length="145" mass="16012">MASMPKGAEKLQAAGMHKSFGAVILTLIMLRLVWKLINETPRLPDETTSAEAFIAKAMHWGLYALMFAQPLSGIMMSQSAGIPVSFFGLFEFPVFLDKNPELAKTFLSIHGTVWILLVIAVFGHAGAAMHHHFIKKDNVLKQMTT</sequence>
<evidence type="ECO:0000256" key="6">
    <source>
        <dbReference type="ARBA" id="ARBA00022723"/>
    </source>
</evidence>
<reference evidence="15" key="1">
    <citation type="submission" date="2025-08" db="UniProtKB">
        <authorList>
            <consortium name="RefSeq"/>
        </authorList>
    </citation>
    <scope>IDENTIFICATION</scope>
</reference>
<keyword evidence="10 12" id="KW-0472">Membrane</keyword>
<keyword evidence="8 12" id="KW-1133">Transmembrane helix</keyword>
<organism evidence="14 15">
    <name type="scientific">Priapulus caudatus</name>
    <name type="common">Priapulid worm</name>
    <dbReference type="NCBI Taxonomy" id="37621"/>
    <lineage>
        <taxon>Eukaryota</taxon>
        <taxon>Metazoa</taxon>
        <taxon>Ecdysozoa</taxon>
        <taxon>Scalidophora</taxon>
        <taxon>Priapulida</taxon>
        <taxon>Priapulimorpha</taxon>
        <taxon>Priapulimorphida</taxon>
        <taxon>Priapulidae</taxon>
        <taxon>Priapulus</taxon>
    </lineage>
</organism>
<dbReference type="Pfam" id="PF01292">
    <property type="entry name" value="Ni_hydr_CYTB"/>
    <property type="match status" value="1"/>
</dbReference>
<evidence type="ECO:0000256" key="4">
    <source>
        <dbReference type="ARBA" id="ARBA00022617"/>
    </source>
</evidence>
<keyword evidence="3" id="KW-1003">Cell membrane</keyword>
<evidence type="ECO:0000256" key="3">
    <source>
        <dbReference type="ARBA" id="ARBA00022475"/>
    </source>
</evidence>
<evidence type="ECO:0000256" key="1">
    <source>
        <dbReference type="ARBA" id="ARBA00004651"/>
    </source>
</evidence>
<evidence type="ECO:0000256" key="11">
    <source>
        <dbReference type="ARBA" id="ARBA00037975"/>
    </source>
</evidence>
<dbReference type="InterPro" id="IPR016174">
    <property type="entry name" value="Di-haem_cyt_TM"/>
</dbReference>
<comment type="similarity">
    <text evidence="11">Belongs to the cytochrome b561 family.</text>
</comment>
<comment type="subcellular location">
    <subcellularLocation>
        <location evidence="1">Cell membrane</location>
        <topology evidence="1">Multi-pass membrane protein</topology>
    </subcellularLocation>
</comment>
<evidence type="ECO:0000256" key="9">
    <source>
        <dbReference type="ARBA" id="ARBA00023004"/>
    </source>
</evidence>
<evidence type="ECO:0000313" key="14">
    <source>
        <dbReference type="Proteomes" id="UP000695022"/>
    </source>
</evidence>